<evidence type="ECO:0000313" key="1">
    <source>
        <dbReference type="EMBL" id="JAE34705.1"/>
    </source>
</evidence>
<proteinExistence type="predicted"/>
<protein>
    <submittedName>
        <fullName evidence="1">Uncharacterized protein</fullName>
    </submittedName>
</protein>
<dbReference type="AlphaFoldDB" id="A0A0A9HC18"/>
<name>A0A0A9HC18_ARUDO</name>
<sequence>MTCSFSYLYLGKRMYIRLTSSTQEI</sequence>
<reference evidence="1" key="2">
    <citation type="journal article" date="2015" name="Data Brief">
        <title>Shoot transcriptome of the giant reed, Arundo donax.</title>
        <authorList>
            <person name="Barrero R.A."/>
            <person name="Guerrero F.D."/>
            <person name="Moolhuijzen P."/>
            <person name="Goolsby J.A."/>
            <person name="Tidwell J."/>
            <person name="Bellgard S.E."/>
            <person name="Bellgard M.I."/>
        </authorList>
    </citation>
    <scope>NUCLEOTIDE SEQUENCE</scope>
    <source>
        <tissue evidence="1">Shoot tissue taken approximately 20 cm above the soil surface</tissue>
    </source>
</reference>
<reference evidence="1" key="1">
    <citation type="submission" date="2014-09" db="EMBL/GenBank/DDBJ databases">
        <authorList>
            <person name="Magalhaes I.L.F."/>
            <person name="Oliveira U."/>
            <person name="Santos F.R."/>
            <person name="Vidigal T.H.D.A."/>
            <person name="Brescovit A.D."/>
            <person name="Santos A.J."/>
        </authorList>
    </citation>
    <scope>NUCLEOTIDE SEQUENCE</scope>
    <source>
        <tissue evidence="1">Shoot tissue taken approximately 20 cm above the soil surface</tissue>
    </source>
</reference>
<organism evidence="1">
    <name type="scientific">Arundo donax</name>
    <name type="common">Giant reed</name>
    <name type="synonym">Donax arundinaceus</name>
    <dbReference type="NCBI Taxonomy" id="35708"/>
    <lineage>
        <taxon>Eukaryota</taxon>
        <taxon>Viridiplantae</taxon>
        <taxon>Streptophyta</taxon>
        <taxon>Embryophyta</taxon>
        <taxon>Tracheophyta</taxon>
        <taxon>Spermatophyta</taxon>
        <taxon>Magnoliopsida</taxon>
        <taxon>Liliopsida</taxon>
        <taxon>Poales</taxon>
        <taxon>Poaceae</taxon>
        <taxon>PACMAD clade</taxon>
        <taxon>Arundinoideae</taxon>
        <taxon>Arundineae</taxon>
        <taxon>Arundo</taxon>
    </lineage>
</organism>
<accession>A0A0A9HC18</accession>
<dbReference type="EMBL" id="GBRH01163191">
    <property type="protein sequence ID" value="JAE34705.1"/>
    <property type="molecule type" value="Transcribed_RNA"/>
</dbReference>